<dbReference type="KEGG" id="hrr:HZS55_14385"/>
<reference evidence="2 3" key="1">
    <citation type="submission" date="2020-07" db="EMBL/GenBank/DDBJ databases">
        <title>Halosimplex pelagicum sp. nov. and Halosimplex rubrum sp. nov., isolated from salted brown alga Laminaria, and emended description of the genus Halosimplex.</title>
        <authorList>
            <person name="Cui H."/>
        </authorList>
    </citation>
    <scope>NUCLEOTIDE SEQUENCE [LARGE SCALE GENOMIC DNA]</scope>
    <source>
        <strain evidence="2 3">R27</strain>
    </source>
</reference>
<dbReference type="GeneID" id="73607488"/>
<evidence type="ECO:0000313" key="2">
    <source>
        <dbReference type="EMBL" id="QLH78410.1"/>
    </source>
</evidence>
<evidence type="ECO:0000256" key="1">
    <source>
        <dbReference type="SAM" id="MobiDB-lite"/>
    </source>
</evidence>
<proteinExistence type="predicted"/>
<name>A0A7D5T5C4_9EURY</name>
<feature type="compositionally biased region" description="Basic and acidic residues" evidence="1">
    <location>
        <begin position="431"/>
        <end position="441"/>
    </location>
</feature>
<gene>
    <name evidence="2" type="ORF">HZS55_14385</name>
</gene>
<feature type="region of interest" description="Disordered" evidence="1">
    <location>
        <begin position="421"/>
        <end position="441"/>
    </location>
</feature>
<dbReference type="AlphaFoldDB" id="A0A7D5T5C4"/>
<dbReference type="RefSeq" id="WP_049987710.1">
    <property type="nucleotide sequence ID" value="NZ_CP058910.1"/>
</dbReference>
<sequence length="441" mass="50080">MHETEEKTLNSLVPLGLIHAFQSWFRGFQGQRVGDPRPCPKCGETTVWKNGYRTDRLFAILITEDGFDEITVEIQRYQCSECRHSYDGDIGELFYEDCEYAKPVVDLCLFHAAKNPFHACERILQNQYGLQVDRDTIQRYAELFGDEVAEQHSVTIAGCILSMNFLSLLFGVSTVDELKTEFADELAAEDIDGLVGVADETYPAKKGAKKDLYEENMRRKQEGENPKKWPEGFTVGCSYLTQLGCFAGLQCRNTAFARALALALVFPLLGVDYWLTDDNDCYNDILPDRVKCLVHKLRTRARSDERVSELHEAGELEELREYLEDEYETAYEEIVATLREEHPSFWDEDEEEFNGPVSTNAIEGGNWRLKYGLGVPYARCHAARARTSLLALRESMSTFTNGEPAESFAHRHGSFSFEQVLGESSTQPLPPRKEDHVTQAA</sequence>
<keyword evidence="3" id="KW-1185">Reference proteome</keyword>
<accession>A0A7D5T5C4</accession>
<organism evidence="2 3">
    <name type="scientific">Halosimplex rubrum</name>
    <dbReference type="NCBI Taxonomy" id="869889"/>
    <lineage>
        <taxon>Archaea</taxon>
        <taxon>Methanobacteriati</taxon>
        <taxon>Methanobacteriota</taxon>
        <taxon>Stenosarchaea group</taxon>
        <taxon>Halobacteria</taxon>
        <taxon>Halobacteriales</taxon>
        <taxon>Haloarculaceae</taxon>
        <taxon>Halosimplex</taxon>
    </lineage>
</organism>
<dbReference type="Proteomes" id="UP000509667">
    <property type="component" value="Chromosome"/>
</dbReference>
<protein>
    <submittedName>
        <fullName evidence="2">Transposase family protein</fullName>
    </submittedName>
</protein>
<dbReference type="EMBL" id="CP058910">
    <property type="protein sequence ID" value="QLH78410.1"/>
    <property type="molecule type" value="Genomic_DNA"/>
</dbReference>
<evidence type="ECO:0000313" key="3">
    <source>
        <dbReference type="Proteomes" id="UP000509667"/>
    </source>
</evidence>
<dbReference type="OrthoDB" id="319025at2157"/>